<gene>
    <name evidence="5" type="ORF">DRF65_18980</name>
</gene>
<dbReference type="PANTHER" id="PTHR43280:SF32">
    <property type="entry name" value="TRANSCRIPTIONAL REGULATORY PROTEIN"/>
    <property type="match status" value="1"/>
</dbReference>
<name>A0A3D9C5M6_9FLAO</name>
<evidence type="ECO:0000256" key="1">
    <source>
        <dbReference type="ARBA" id="ARBA00023015"/>
    </source>
</evidence>
<proteinExistence type="predicted"/>
<protein>
    <recommendedName>
        <fullName evidence="4">HTH araC/xylS-type domain-containing protein</fullName>
    </recommendedName>
</protein>
<accession>A0A3D9C5M6</accession>
<organism evidence="5 6">
    <name type="scientific">Chryseobacterium pennae</name>
    <dbReference type="NCBI Taxonomy" id="2258962"/>
    <lineage>
        <taxon>Bacteria</taxon>
        <taxon>Pseudomonadati</taxon>
        <taxon>Bacteroidota</taxon>
        <taxon>Flavobacteriia</taxon>
        <taxon>Flavobacteriales</taxon>
        <taxon>Weeksellaceae</taxon>
        <taxon>Chryseobacterium group</taxon>
        <taxon>Chryseobacterium</taxon>
    </lineage>
</organism>
<dbReference type="InterPro" id="IPR020449">
    <property type="entry name" value="Tscrpt_reg_AraC-type_HTH"/>
</dbReference>
<dbReference type="GO" id="GO:0003700">
    <property type="term" value="F:DNA-binding transcription factor activity"/>
    <property type="evidence" value="ECO:0007669"/>
    <property type="project" value="InterPro"/>
</dbReference>
<dbReference type="Pfam" id="PF12833">
    <property type="entry name" value="HTH_18"/>
    <property type="match status" value="1"/>
</dbReference>
<dbReference type="GO" id="GO:0043565">
    <property type="term" value="F:sequence-specific DNA binding"/>
    <property type="evidence" value="ECO:0007669"/>
    <property type="project" value="InterPro"/>
</dbReference>
<keyword evidence="2" id="KW-0238">DNA-binding</keyword>
<dbReference type="SMART" id="SM00342">
    <property type="entry name" value="HTH_ARAC"/>
    <property type="match status" value="1"/>
</dbReference>
<comment type="caution">
    <text evidence="5">The sequence shown here is derived from an EMBL/GenBank/DDBJ whole genome shotgun (WGS) entry which is preliminary data.</text>
</comment>
<evidence type="ECO:0000313" key="5">
    <source>
        <dbReference type="EMBL" id="REC60886.1"/>
    </source>
</evidence>
<dbReference type="PANTHER" id="PTHR43280">
    <property type="entry name" value="ARAC-FAMILY TRANSCRIPTIONAL REGULATOR"/>
    <property type="match status" value="1"/>
</dbReference>
<dbReference type="InterPro" id="IPR009057">
    <property type="entry name" value="Homeodomain-like_sf"/>
</dbReference>
<feature type="domain" description="HTH araC/xylS-type" evidence="4">
    <location>
        <begin position="197"/>
        <end position="295"/>
    </location>
</feature>
<dbReference type="Proteomes" id="UP000256686">
    <property type="component" value="Unassembled WGS sequence"/>
</dbReference>
<evidence type="ECO:0000259" key="4">
    <source>
        <dbReference type="PROSITE" id="PS01124"/>
    </source>
</evidence>
<reference evidence="6" key="1">
    <citation type="submission" date="2018-06" db="EMBL/GenBank/DDBJ databases">
        <authorList>
            <person name="Lum Nde A."/>
            <person name="Hugo C."/>
        </authorList>
    </citation>
    <scope>NUCLEOTIDE SEQUENCE [LARGE SCALE GENOMIC DNA]</scope>
    <source>
        <strain evidence="6">1_F178</strain>
    </source>
</reference>
<dbReference type="AlphaFoldDB" id="A0A3D9C5M6"/>
<dbReference type="InterPro" id="IPR018060">
    <property type="entry name" value="HTH_AraC"/>
</dbReference>
<evidence type="ECO:0000313" key="6">
    <source>
        <dbReference type="Proteomes" id="UP000256686"/>
    </source>
</evidence>
<keyword evidence="1" id="KW-0805">Transcription regulation</keyword>
<dbReference type="PRINTS" id="PR00032">
    <property type="entry name" value="HTHARAC"/>
</dbReference>
<dbReference type="SUPFAM" id="SSF46689">
    <property type="entry name" value="Homeodomain-like"/>
    <property type="match status" value="1"/>
</dbReference>
<dbReference type="Gene3D" id="1.10.10.60">
    <property type="entry name" value="Homeodomain-like"/>
    <property type="match status" value="1"/>
</dbReference>
<sequence length="300" mass="34805">MKRIPQYQPDEFNTILNLDWAGKAMQKKGLNEFFIEPLQVLSEAKTPSQPHRKTVNDFVFIKRGFLEKMVCSDTFTVQENMIILLPPYKIRTFIKNTPDIEGFYCHFSDDFIAEGPGLKYLQDILSYAEIKNNPTLYLDEQHEKRIFLILKQMESLYITNDSMELVRLYLFTVLGEIRHFIEKLPKEYLSANETVVLKFRRLITSRIQNLHAVKEYADLLNVSPNHLNKTIKKATGKRASEIIIEALVMEARALLSLPQYTVSEVAVALGIDDASYFSRLFKKHTGLSPSDYKKKIDLSW</sequence>
<evidence type="ECO:0000256" key="2">
    <source>
        <dbReference type="ARBA" id="ARBA00023125"/>
    </source>
</evidence>
<evidence type="ECO:0000256" key="3">
    <source>
        <dbReference type="ARBA" id="ARBA00023163"/>
    </source>
</evidence>
<dbReference type="EMBL" id="QNVT01000020">
    <property type="protein sequence ID" value="REC60886.1"/>
    <property type="molecule type" value="Genomic_DNA"/>
</dbReference>
<keyword evidence="3" id="KW-0804">Transcription</keyword>
<keyword evidence="6" id="KW-1185">Reference proteome</keyword>
<dbReference type="PROSITE" id="PS01124">
    <property type="entry name" value="HTH_ARAC_FAMILY_2"/>
    <property type="match status" value="1"/>
</dbReference>
<dbReference type="RefSeq" id="WP_115972318.1">
    <property type="nucleotide sequence ID" value="NZ_QNVT01000020.1"/>
</dbReference>